<evidence type="ECO:0000313" key="1">
    <source>
        <dbReference type="EMBL" id="KAK9952772.1"/>
    </source>
</evidence>
<dbReference type="AlphaFoldDB" id="A0AAW1YUL5"/>
<dbReference type="Proteomes" id="UP001479290">
    <property type="component" value="Unassembled WGS sequence"/>
</dbReference>
<reference evidence="1 2" key="1">
    <citation type="submission" date="2024-05" db="EMBL/GenBank/DDBJ databases">
        <title>A high-quality chromosomal-level genome assembly of Topmouth culter (Culter alburnus).</title>
        <authorList>
            <person name="Zhao H."/>
        </authorList>
    </citation>
    <scope>NUCLEOTIDE SEQUENCE [LARGE SCALE GENOMIC DNA]</scope>
    <source>
        <strain evidence="1">CATC2023</strain>
        <tissue evidence="1">Muscle</tissue>
    </source>
</reference>
<feature type="non-terminal residue" evidence="1">
    <location>
        <position position="83"/>
    </location>
</feature>
<feature type="non-terminal residue" evidence="1">
    <location>
        <position position="1"/>
    </location>
</feature>
<accession>A0AAW1YUL5</accession>
<dbReference type="EMBL" id="JAWDJR010000024">
    <property type="protein sequence ID" value="KAK9952772.1"/>
    <property type="molecule type" value="Genomic_DNA"/>
</dbReference>
<protein>
    <submittedName>
        <fullName evidence="1">Uncharacterized protein</fullName>
    </submittedName>
</protein>
<gene>
    <name evidence="1" type="ORF">ABG768_018579</name>
</gene>
<evidence type="ECO:0000313" key="2">
    <source>
        <dbReference type="Proteomes" id="UP001479290"/>
    </source>
</evidence>
<keyword evidence="2" id="KW-1185">Reference proteome</keyword>
<organism evidence="1 2">
    <name type="scientific">Culter alburnus</name>
    <name type="common">Topmouth culter</name>
    <dbReference type="NCBI Taxonomy" id="194366"/>
    <lineage>
        <taxon>Eukaryota</taxon>
        <taxon>Metazoa</taxon>
        <taxon>Chordata</taxon>
        <taxon>Craniata</taxon>
        <taxon>Vertebrata</taxon>
        <taxon>Euteleostomi</taxon>
        <taxon>Actinopterygii</taxon>
        <taxon>Neopterygii</taxon>
        <taxon>Teleostei</taxon>
        <taxon>Ostariophysi</taxon>
        <taxon>Cypriniformes</taxon>
        <taxon>Xenocyprididae</taxon>
        <taxon>Xenocypridinae</taxon>
        <taxon>Culter</taxon>
    </lineage>
</organism>
<comment type="caution">
    <text evidence="1">The sequence shown here is derived from an EMBL/GenBank/DDBJ whole genome shotgun (WGS) entry which is preliminary data.</text>
</comment>
<proteinExistence type="predicted"/>
<name>A0AAW1YUL5_CULAL</name>
<sequence>NSGLSHYKGDVDLVATGQPKIRNCSIPKVTHFTDVVHLCCFDISKVVWYKTSIDLELPHSWKILPPLLPGLSMDLWQFFIPSN</sequence>